<organism evidence="2 3">
    <name type="scientific">Flavihumibacter petaseus NBRC 106054</name>
    <dbReference type="NCBI Taxonomy" id="1220578"/>
    <lineage>
        <taxon>Bacteria</taxon>
        <taxon>Pseudomonadati</taxon>
        <taxon>Bacteroidota</taxon>
        <taxon>Chitinophagia</taxon>
        <taxon>Chitinophagales</taxon>
        <taxon>Chitinophagaceae</taxon>
        <taxon>Flavihumibacter</taxon>
    </lineage>
</organism>
<evidence type="ECO:0000313" key="2">
    <source>
        <dbReference type="EMBL" id="GAO42710.1"/>
    </source>
</evidence>
<dbReference type="PROSITE" id="PS51318">
    <property type="entry name" value="TAT"/>
    <property type="match status" value="1"/>
</dbReference>
<dbReference type="RefSeq" id="WP_083990181.1">
    <property type="nucleotide sequence ID" value="NZ_BBWV01000001.1"/>
</dbReference>
<dbReference type="STRING" id="1220578.FPE01S_01_17260"/>
<feature type="domain" description="Calcineurin-like phosphoesterase" evidence="1">
    <location>
        <begin position="49"/>
        <end position="249"/>
    </location>
</feature>
<dbReference type="PANTHER" id="PTHR43143:SF1">
    <property type="entry name" value="SERINE_THREONINE-PROTEIN PHOSPHATASE CPPED1"/>
    <property type="match status" value="1"/>
</dbReference>
<evidence type="ECO:0000259" key="1">
    <source>
        <dbReference type="Pfam" id="PF00149"/>
    </source>
</evidence>
<dbReference type="Gene3D" id="3.60.21.10">
    <property type="match status" value="1"/>
</dbReference>
<dbReference type="AlphaFoldDB" id="A0A0E9N005"/>
<gene>
    <name evidence="2" type="ORF">FPE01S_01_17260</name>
</gene>
<proteinExistence type="predicted"/>
<comment type="caution">
    <text evidence="2">The sequence shown here is derived from an EMBL/GenBank/DDBJ whole genome shotgun (WGS) entry which is preliminary data.</text>
</comment>
<keyword evidence="3" id="KW-1185">Reference proteome</keyword>
<dbReference type="Proteomes" id="UP000033121">
    <property type="component" value="Unassembled WGS sequence"/>
</dbReference>
<protein>
    <submittedName>
        <fullName evidence="2">Putative phosphatase</fullName>
    </submittedName>
</protein>
<dbReference type="InterPro" id="IPR004843">
    <property type="entry name" value="Calcineurin-like_PHP"/>
</dbReference>
<name>A0A0E9N005_9BACT</name>
<evidence type="ECO:0000313" key="3">
    <source>
        <dbReference type="Proteomes" id="UP000033121"/>
    </source>
</evidence>
<dbReference type="InterPro" id="IPR006311">
    <property type="entry name" value="TAT_signal"/>
</dbReference>
<dbReference type="GO" id="GO:0016787">
    <property type="term" value="F:hydrolase activity"/>
    <property type="evidence" value="ECO:0007669"/>
    <property type="project" value="InterPro"/>
</dbReference>
<reference evidence="2 3" key="1">
    <citation type="submission" date="2015-04" db="EMBL/GenBank/DDBJ databases">
        <title>Whole genome shotgun sequence of Flavihumibacter petaseus NBRC 106054.</title>
        <authorList>
            <person name="Miyazawa S."/>
            <person name="Hosoyama A."/>
            <person name="Hashimoto M."/>
            <person name="Noguchi M."/>
            <person name="Tsuchikane K."/>
            <person name="Ohji S."/>
            <person name="Yamazoe A."/>
            <person name="Ichikawa N."/>
            <person name="Kimura A."/>
            <person name="Fujita N."/>
        </authorList>
    </citation>
    <scope>NUCLEOTIDE SEQUENCE [LARGE SCALE GENOMIC DNA]</scope>
    <source>
        <strain evidence="2 3">NBRC 106054</strain>
    </source>
</reference>
<dbReference type="PANTHER" id="PTHR43143">
    <property type="entry name" value="METALLOPHOSPHOESTERASE, CALCINEURIN SUPERFAMILY"/>
    <property type="match status" value="1"/>
</dbReference>
<dbReference type="InterPro" id="IPR051918">
    <property type="entry name" value="STPP_CPPED1"/>
</dbReference>
<sequence length="312" mass="35138">MGIKRRELIKTAALLSAGMGAAAKVFSQPEKHEPSTAAKDDRKDKPVFTVAHITDVHITDGNGVPERFKKCLGHIVQTHQPDFFLNGGDAVMDVSYDNVPREQVTRLWKTWDDCIQGAVPKHEIYSCIGNHDCWWKAPSTDDSMYGKAYAASRLKIPARYYSFTKKNWHFVILDGNNKDISLDEEQMLWLKKDLAGLPAGHFAVVMSHFPILGITPILVGGGHADKKELKDLFYQHRDKVRICLSGHNHLMDNTIYNDVKYCCNGAVSGFWWGKGDGESKGNGFYLETPPGYAILKLYADGRVDNDYYPHEF</sequence>
<dbReference type="SUPFAM" id="SSF56300">
    <property type="entry name" value="Metallo-dependent phosphatases"/>
    <property type="match status" value="1"/>
</dbReference>
<dbReference type="InterPro" id="IPR029052">
    <property type="entry name" value="Metallo-depent_PP-like"/>
</dbReference>
<dbReference type="OrthoDB" id="9791866at2"/>
<accession>A0A0E9N005</accession>
<dbReference type="EMBL" id="BBWV01000001">
    <property type="protein sequence ID" value="GAO42710.1"/>
    <property type="molecule type" value="Genomic_DNA"/>
</dbReference>
<dbReference type="Pfam" id="PF00149">
    <property type="entry name" value="Metallophos"/>
    <property type="match status" value="1"/>
</dbReference>